<comment type="pathway">
    <text evidence="1 4">Cofactor biosynthesis; adenosylcobalamin biosynthesis.</text>
</comment>
<evidence type="ECO:0000259" key="5">
    <source>
        <dbReference type="Pfam" id="PF01656"/>
    </source>
</evidence>
<keyword evidence="8" id="KW-1185">Reference proteome</keyword>
<dbReference type="InterPro" id="IPR029062">
    <property type="entry name" value="Class_I_gatase-like"/>
</dbReference>
<evidence type="ECO:0000259" key="6">
    <source>
        <dbReference type="Pfam" id="PF07685"/>
    </source>
</evidence>
<dbReference type="InterPro" id="IPR033949">
    <property type="entry name" value="CobQ_GATase1"/>
</dbReference>
<proteinExistence type="inferred from homology"/>
<dbReference type="InterPro" id="IPR004459">
    <property type="entry name" value="CobQ_synth"/>
</dbReference>
<dbReference type="InterPro" id="IPR002586">
    <property type="entry name" value="CobQ/CobB/MinD/ParA_Nub-bd_dom"/>
</dbReference>
<dbReference type="InterPro" id="IPR027417">
    <property type="entry name" value="P-loop_NTPase"/>
</dbReference>
<dbReference type="NCBIfam" id="TIGR00313">
    <property type="entry name" value="cobQ"/>
    <property type="match status" value="1"/>
</dbReference>
<evidence type="ECO:0000256" key="2">
    <source>
        <dbReference type="ARBA" id="ARBA00022573"/>
    </source>
</evidence>
<evidence type="ECO:0000313" key="7">
    <source>
        <dbReference type="EMBL" id="MCC2255899.1"/>
    </source>
</evidence>
<protein>
    <recommendedName>
        <fullName evidence="4">Cobyric acid synthase</fullName>
    </recommendedName>
</protein>
<dbReference type="EMBL" id="JAJEQX010000040">
    <property type="protein sequence ID" value="MCC2255899.1"/>
    <property type="molecule type" value="Genomic_DNA"/>
</dbReference>
<dbReference type="SUPFAM" id="SSF52540">
    <property type="entry name" value="P-loop containing nucleoside triphosphate hydrolases"/>
    <property type="match status" value="1"/>
</dbReference>
<feature type="active site" description="Nucleophile" evidence="4">
    <location>
        <position position="340"/>
    </location>
</feature>
<dbReference type="NCBIfam" id="NF001989">
    <property type="entry name" value="PRK00784.1"/>
    <property type="match status" value="1"/>
</dbReference>
<comment type="similarity">
    <text evidence="4">Belongs to the CobB/CobQ family. CobQ subfamily.</text>
</comment>
<dbReference type="PANTHER" id="PTHR21343:SF1">
    <property type="entry name" value="COBYRIC ACID SYNTHASE"/>
    <property type="match status" value="1"/>
</dbReference>
<feature type="domain" description="CobB/CobQ-like glutamine amidotransferase" evidence="6">
    <location>
        <begin position="261"/>
        <end position="424"/>
    </location>
</feature>
<gene>
    <name evidence="4" type="primary">cobQ</name>
    <name evidence="7" type="ORF">LKD70_16020</name>
</gene>
<keyword evidence="2 4" id="KW-0169">Cobalamin biosynthesis</keyword>
<dbReference type="RefSeq" id="WP_227708881.1">
    <property type="nucleotide sequence ID" value="NZ_JAJEQX010000040.1"/>
</dbReference>
<dbReference type="HAMAP" id="MF_00028">
    <property type="entry name" value="CobQ"/>
    <property type="match status" value="1"/>
</dbReference>
<reference evidence="7 8" key="1">
    <citation type="submission" date="2021-10" db="EMBL/GenBank/DDBJ databases">
        <title>Anaerobic single-cell dispensing facilitates the cultivation of human gut bacteria.</title>
        <authorList>
            <person name="Afrizal A."/>
        </authorList>
    </citation>
    <scope>NUCLEOTIDE SEQUENCE [LARGE SCALE GENOMIC DNA]</scope>
    <source>
        <strain evidence="7 8">CLA-AA-H200</strain>
    </source>
</reference>
<dbReference type="CDD" id="cd01750">
    <property type="entry name" value="GATase1_CobQ"/>
    <property type="match status" value="1"/>
</dbReference>
<sequence length="560" mass="60839">MGKTKTRQTSRPIMIQGTMSNVGKSALAAGLCRVLAQDGFSVAPFKSQNMALNSFITKEGLEMGRAQVMQAEAAGIDPEAAMNPILLKPTNDTGSQVIINGIPVGVMSAVEYYRHKKEYIPYIIGAYESLSRRFDVIVIEGAGSPAEINLKKDDIVNMGMAELVDAPVLLAGDIDRGGVFAQIAGTVMLLEEQERRRIKGTIINKFRGDVSILKPGLTMLEDLTKIPVLGVVPYFNLDLDDEDSLTERFENRKKKKAALVDIAVIRLPRISNFTDFAPLEAMEEVNVRYIDSPSEFGNPDAVILPGTKNTIQDLLWLRQSGLEAQILKYGAKGGVIFGICGGYQMLGLAVRDPKGAEQKGSIRGMGLLPAETVFEEEKRRTRVHGRFCRMSGVLSGLSGARYEGYEIHMGRTTAGTGEHAPKALSESAANAEGACGGPLVTLARDAEACSAAIPGEGYGMENGMRNGTECETRETDGVQSGSVYGCYIHGIFDSPEVSGGFVKALLRKKGYDPERVKAVNWKTYKEEQYDRLADILRESLDMEAIYQIIEKGNDAPCVLS</sequence>
<dbReference type="SUPFAM" id="SSF52317">
    <property type="entry name" value="Class I glutamine amidotransferase-like"/>
    <property type="match status" value="1"/>
</dbReference>
<feature type="active site" evidence="4">
    <location>
        <position position="489"/>
    </location>
</feature>
<feature type="domain" description="CobQ/CobB/MinD/ParA nucleotide binding" evidence="5">
    <location>
        <begin position="13"/>
        <end position="234"/>
    </location>
</feature>
<organism evidence="7 8">
    <name type="scientific">Ruminococcus turbiniformis</name>
    <dbReference type="NCBI Taxonomy" id="2881258"/>
    <lineage>
        <taxon>Bacteria</taxon>
        <taxon>Bacillati</taxon>
        <taxon>Bacillota</taxon>
        <taxon>Clostridia</taxon>
        <taxon>Eubacteriales</taxon>
        <taxon>Oscillospiraceae</taxon>
        <taxon>Ruminococcus</taxon>
    </lineage>
</organism>
<accession>A0ABS8G4S2</accession>
<evidence type="ECO:0000313" key="8">
    <source>
        <dbReference type="Proteomes" id="UP001198151"/>
    </source>
</evidence>
<keyword evidence="3 4" id="KW-0315">Glutamine amidotransferase</keyword>
<dbReference type="CDD" id="cd05389">
    <property type="entry name" value="CobQ_N"/>
    <property type="match status" value="1"/>
</dbReference>
<name>A0ABS8G4S2_9FIRM</name>
<dbReference type="InterPro" id="IPR047045">
    <property type="entry name" value="CobQ_N"/>
</dbReference>
<evidence type="ECO:0000256" key="3">
    <source>
        <dbReference type="ARBA" id="ARBA00022962"/>
    </source>
</evidence>
<comment type="function">
    <text evidence="4">Catalyzes amidations at positions B, D, E, and G on adenosylcobyrinic A,C-diamide. NH(2) groups are provided by glutamine, and one molecule of ATP is hydrogenolyzed for each amidation.</text>
</comment>
<dbReference type="Pfam" id="PF01656">
    <property type="entry name" value="CbiA"/>
    <property type="match status" value="1"/>
</dbReference>
<dbReference type="PROSITE" id="PS51274">
    <property type="entry name" value="GATASE_COBBQ"/>
    <property type="match status" value="1"/>
</dbReference>
<evidence type="ECO:0000256" key="1">
    <source>
        <dbReference type="ARBA" id="ARBA00004953"/>
    </source>
</evidence>
<dbReference type="Gene3D" id="3.40.50.880">
    <property type="match status" value="1"/>
</dbReference>
<dbReference type="Gene3D" id="3.40.50.300">
    <property type="entry name" value="P-loop containing nucleotide triphosphate hydrolases"/>
    <property type="match status" value="1"/>
</dbReference>
<dbReference type="Pfam" id="PF07685">
    <property type="entry name" value="GATase_3"/>
    <property type="match status" value="1"/>
</dbReference>
<evidence type="ECO:0000256" key="4">
    <source>
        <dbReference type="HAMAP-Rule" id="MF_00028"/>
    </source>
</evidence>
<dbReference type="Proteomes" id="UP001198151">
    <property type="component" value="Unassembled WGS sequence"/>
</dbReference>
<dbReference type="PANTHER" id="PTHR21343">
    <property type="entry name" value="DETHIOBIOTIN SYNTHETASE"/>
    <property type="match status" value="1"/>
</dbReference>
<dbReference type="InterPro" id="IPR011698">
    <property type="entry name" value="GATase_3"/>
</dbReference>
<comment type="caution">
    <text evidence="7">The sequence shown here is derived from an EMBL/GenBank/DDBJ whole genome shotgun (WGS) entry which is preliminary data.</text>
</comment>